<accession>A0A9X3Z3U8</accession>
<evidence type="ECO:0000313" key="3">
    <source>
        <dbReference type="Proteomes" id="UP001151071"/>
    </source>
</evidence>
<name>A0A9X3Z3U8_9BACL</name>
<organism evidence="2 3">
    <name type="scientific">Brevibacillus thermoruber</name>
    <dbReference type="NCBI Taxonomy" id="33942"/>
    <lineage>
        <taxon>Bacteria</taxon>
        <taxon>Bacillati</taxon>
        <taxon>Bacillota</taxon>
        <taxon>Bacilli</taxon>
        <taxon>Bacillales</taxon>
        <taxon>Paenibacillaceae</taxon>
        <taxon>Brevibacillus</taxon>
    </lineage>
</organism>
<dbReference type="RefSeq" id="WP_029100932.1">
    <property type="nucleotide sequence ID" value="NZ_JAPYYP010000015.1"/>
</dbReference>
<feature type="transmembrane region" description="Helical" evidence="1">
    <location>
        <begin position="13"/>
        <end position="30"/>
    </location>
</feature>
<proteinExistence type="predicted"/>
<gene>
    <name evidence="2" type="ORF">O3V59_12885</name>
</gene>
<sequence length="93" mass="10671">MEDALLLLSLDDFFALLALFAGCFPSVLYIRRLQGPQTVTIGWRQDDSYEPSINPCLVETYPMAARQPQRIRLHRRVRREDGDSDASALRFSL</sequence>
<protein>
    <submittedName>
        <fullName evidence="2">Uncharacterized protein</fullName>
    </submittedName>
</protein>
<reference evidence="2" key="1">
    <citation type="submission" date="2022-12" db="EMBL/GenBank/DDBJ databases">
        <title>Draft genome sequence of the thermophilic strain Brevibacillus thermoruber HT42, isolated from Los Humeros, Puebla, Mexico, with biotechnological potential.</title>
        <authorList>
            <person name="Lara Sanchez J."/>
            <person name="Solis Palacios R."/>
            <person name="Bustos Baena A.S."/>
            <person name="Ruz Baez A.E."/>
            <person name="Espinosa Luna G."/>
            <person name="Oliart Ros R.M."/>
        </authorList>
    </citation>
    <scope>NUCLEOTIDE SEQUENCE</scope>
    <source>
        <strain evidence="2">HT42</strain>
    </source>
</reference>
<evidence type="ECO:0000313" key="2">
    <source>
        <dbReference type="EMBL" id="MDA5109261.1"/>
    </source>
</evidence>
<keyword evidence="1" id="KW-1133">Transmembrane helix</keyword>
<keyword evidence="3" id="KW-1185">Reference proteome</keyword>
<dbReference type="Proteomes" id="UP001151071">
    <property type="component" value="Unassembled WGS sequence"/>
</dbReference>
<keyword evidence="1" id="KW-0472">Membrane</keyword>
<dbReference type="EMBL" id="JAPYYP010000015">
    <property type="protein sequence ID" value="MDA5109261.1"/>
    <property type="molecule type" value="Genomic_DNA"/>
</dbReference>
<comment type="caution">
    <text evidence="2">The sequence shown here is derived from an EMBL/GenBank/DDBJ whole genome shotgun (WGS) entry which is preliminary data.</text>
</comment>
<dbReference type="AlphaFoldDB" id="A0A9X3Z3U8"/>
<keyword evidence="1" id="KW-0812">Transmembrane</keyword>
<evidence type="ECO:0000256" key="1">
    <source>
        <dbReference type="SAM" id="Phobius"/>
    </source>
</evidence>